<dbReference type="RefSeq" id="WP_180677615.1">
    <property type="nucleotide sequence ID" value="NZ_JACCKA010000039.1"/>
</dbReference>
<evidence type="ECO:0000313" key="2">
    <source>
        <dbReference type="Proteomes" id="UP000578091"/>
    </source>
</evidence>
<dbReference type="InterPro" id="IPR037079">
    <property type="entry name" value="AF2212/PG0164-like_sf"/>
</dbReference>
<reference evidence="1 2" key="1">
    <citation type="submission" date="2020-07" db="EMBL/GenBank/DDBJ databases">
        <title>Luteimonas sp. SJ-92.</title>
        <authorList>
            <person name="Huang X.-X."/>
            <person name="Xu L."/>
            <person name="Sun J.-Q."/>
        </authorList>
    </citation>
    <scope>NUCLEOTIDE SEQUENCE [LARGE SCALE GENOMIC DNA]</scope>
    <source>
        <strain evidence="1 2">SJ-92</strain>
    </source>
</reference>
<organism evidence="1 2">
    <name type="scientific">Luteimonas salinisoli</name>
    <dbReference type="NCBI Taxonomy" id="2752307"/>
    <lineage>
        <taxon>Bacteria</taxon>
        <taxon>Pseudomonadati</taxon>
        <taxon>Pseudomonadota</taxon>
        <taxon>Gammaproteobacteria</taxon>
        <taxon>Lysobacterales</taxon>
        <taxon>Lysobacteraceae</taxon>
        <taxon>Luteimonas</taxon>
    </lineage>
</organism>
<comment type="caution">
    <text evidence="1">The sequence shown here is derived from an EMBL/GenBank/DDBJ whole genome shotgun (WGS) entry which is preliminary data.</text>
</comment>
<dbReference type="EMBL" id="JACCKA010000039">
    <property type="protein sequence ID" value="NZA25813.1"/>
    <property type="molecule type" value="Genomic_DNA"/>
</dbReference>
<keyword evidence="2" id="KW-1185">Reference proteome</keyword>
<dbReference type="Proteomes" id="UP000578091">
    <property type="component" value="Unassembled WGS sequence"/>
</dbReference>
<dbReference type="InterPro" id="IPR015018">
    <property type="entry name" value="DUF1905"/>
</dbReference>
<dbReference type="Pfam" id="PF13376">
    <property type="entry name" value="OmdA"/>
    <property type="match status" value="1"/>
</dbReference>
<dbReference type="Gene3D" id="2.40.30.100">
    <property type="entry name" value="AF2212/PG0164-like"/>
    <property type="match status" value="1"/>
</dbReference>
<evidence type="ECO:0000313" key="1">
    <source>
        <dbReference type="EMBL" id="NZA25813.1"/>
    </source>
</evidence>
<protein>
    <submittedName>
        <fullName evidence="1">DUF1905 domain-containing protein</fullName>
    </submittedName>
</protein>
<sequence>MKSPQRRPAPRRAAGLRFRAVVRILGINPYVPVSAAQAAELKQHWRGPMPVRYRIDGRPRTPWRINMMPAGEGSFYLYLHAAARAAAETQVGDEVDVELVFDDAYHAGPVDPMPPWFAEALAVDRAAGEAWEALVPSLQKEVLRYFARLKSPQAQARNLEKALHVLGGGEGRFLARGWRAGRVV</sequence>
<accession>A0A853J9J4</accession>
<dbReference type="AlphaFoldDB" id="A0A853J9J4"/>
<proteinExistence type="predicted"/>
<dbReference type="Pfam" id="PF08922">
    <property type="entry name" value="DUF1905"/>
    <property type="match status" value="1"/>
</dbReference>
<dbReference type="SUPFAM" id="SSF141694">
    <property type="entry name" value="AF2212/PG0164-like"/>
    <property type="match status" value="1"/>
</dbReference>
<name>A0A853J9J4_9GAMM</name>
<gene>
    <name evidence="1" type="ORF">H0E84_05410</name>
</gene>